<dbReference type="EMBL" id="BPLR01006838">
    <property type="protein sequence ID" value="GIY12702.1"/>
    <property type="molecule type" value="Genomic_DNA"/>
</dbReference>
<organism evidence="1 2">
    <name type="scientific">Caerostris extrusa</name>
    <name type="common">Bark spider</name>
    <name type="synonym">Caerostris bankana</name>
    <dbReference type="NCBI Taxonomy" id="172846"/>
    <lineage>
        <taxon>Eukaryota</taxon>
        <taxon>Metazoa</taxon>
        <taxon>Ecdysozoa</taxon>
        <taxon>Arthropoda</taxon>
        <taxon>Chelicerata</taxon>
        <taxon>Arachnida</taxon>
        <taxon>Araneae</taxon>
        <taxon>Araneomorphae</taxon>
        <taxon>Entelegynae</taxon>
        <taxon>Araneoidea</taxon>
        <taxon>Araneidae</taxon>
        <taxon>Caerostris</taxon>
    </lineage>
</organism>
<name>A0AAV4QX96_CAEEX</name>
<evidence type="ECO:0000313" key="2">
    <source>
        <dbReference type="Proteomes" id="UP001054945"/>
    </source>
</evidence>
<gene>
    <name evidence="1" type="ORF">CEXT_135591</name>
</gene>
<reference evidence="1 2" key="1">
    <citation type="submission" date="2021-06" db="EMBL/GenBank/DDBJ databases">
        <title>Caerostris extrusa draft genome.</title>
        <authorList>
            <person name="Kono N."/>
            <person name="Arakawa K."/>
        </authorList>
    </citation>
    <scope>NUCLEOTIDE SEQUENCE [LARGE SCALE GENOMIC DNA]</scope>
</reference>
<evidence type="ECO:0000313" key="1">
    <source>
        <dbReference type="EMBL" id="GIY12702.1"/>
    </source>
</evidence>
<protein>
    <submittedName>
        <fullName evidence="1">Uncharacterized protein</fullName>
    </submittedName>
</protein>
<proteinExistence type="predicted"/>
<sequence>MCSENDNRENTLFKNHEEILTMGKQIKSLNENVTKLLDDLKDSSNPQSKEFLHGVNNLDDYDASSANDFTSSSNSSLTVGVQPELITLDD</sequence>
<accession>A0AAV4QX96</accession>
<dbReference type="AlphaFoldDB" id="A0AAV4QX96"/>
<comment type="caution">
    <text evidence="1">The sequence shown here is derived from an EMBL/GenBank/DDBJ whole genome shotgun (WGS) entry which is preliminary data.</text>
</comment>
<dbReference type="Proteomes" id="UP001054945">
    <property type="component" value="Unassembled WGS sequence"/>
</dbReference>
<keyword evidence="2" id="KW-1185">Reference proteome</keyword>